<name>A0ABU0KXW5_9BACL</name>
<feature type="region of interest" description="Disordered" evidence="2">
    <location>
        <begin position="1"/>
        <end position="27"/>
    </location>
</feature>
<comment type="caution">
    <text evidence="3">The sequence shown here is derived from an EMBL/GenBank/DDBJ whole genome shotgun (WGS) entry which is preliminary data.</text>
</comment>
<organism evidence="3 4">
    <name type="scientific">Paenibacillus brasilensis</name>
    <dbReference type="NCBI Taxonomy" id="128574"/>
    <lineage>
        <taxon>Bacteria</taxon>
        <taxon>Bacillati</taxon>
        <taxon>Bacillota</taxon>
        <taxon>Bacilli</taxon>
        <taxon>Bacillales</taxon>
        <taxon>Paenibacillaceae</taxon>
        <taxon>Paenibacillus</taxon>
    </lineage>
</organism>
<dbReference type="EMBL" id="JAUSWA010000004">
    <property type="protein sequence ID" value="MDQ0492792.1"/>
    <property type="molecule type" value="Genomic_DNA"/>
</dbReference>
<evidence type="ECO:0008006" key="5">
    <source>
        <dbReference type="Google" id="ProtNLM"/>
    </source>
</evidence>
<feature type="coiled-coil region" evidence="1">
    <location>
        <begin position="175"/>
        <end position="216"/>
    </location>
</feature>
<proteinExistence type="predicted"/>
<gene>
    <name evidence="3" type="ORF">QOZ95_000942</name>
</gene>
<accession>A0ABU0KXW5</accession>
<sequence>MAKEKRNRAPVLGSIPRPSESTPRAGEERLTKVAQRNIEGFKERNVIFSWQFFDRSNPLFNCGEVGPEWFVDLMDSMKSISQMEFEKFRIHNGPPLRVHSHEWDRVSAKYPLNEMLLKQIEQDTLQFAVSKARGRVHGFVISNVFYIVWVDPHHNLYPMERHGGLDYCDAPSSCYDCLEIENEELRTRLDELYAEYGRLVDENDRLQSKKDNLEKSS</sequence>
<reference evidence="3 4" key="1">
    <citation type="submission" date="2023-07" db="EMBL/GenBank/DDBJ databases">
        <title>Genomic Encyclopedia of Type Strains, Phase IV (KMG-IV): sequencing the most valuable type-strain genomes for metagenomic binning, comparative biology and taxonomic classification.</title>
        <authorList>
            <person name="Goeker M."/>
        </authorList>
    </citation>
    <scope>NUCLEOTIDE SEQUENCE [LARGE SCALE GENOMIC DNA]</scope>
    <source>
        <strain evidence="3 4">DSM 14914</strain>
    </source>
</reference>
<keyword evidence="4" id="KW-1185">Reference proteome</keyword>
<keyword evidence="1" id="KW-0175">Coiled coil</keyword>
<evidence type="ECO:0000313" key="4">
    <source>
        <dbReference type="Proteomes" id="UP001242811"/>
    </source>
</evidence>
<evidence type="ECO:0000313" key="3">
    <source>
        <dbReference type="EMBL" id="MDQ0492792.1"/>
    </source>
</evidence>
<evidence type="ECO:0000256" key="1">
    <source>
        <dbReference type="SAM" id="Coils"/>
    </source>
</evidence>
<evidence type="ECO:0000256" key="2">
    <source>
        <dbReference type="SAM" id="MobiDB-lite"/>
    </source>
</evidence>
<protein>
    <recommendedName>
        <fullName evidence="5">Phage protein</fullName>
    </recommendedName>
</protein>
<dbReference type="Proteomes" id="UP001242811">
    <property type="component" value="Unassembled WGS sequence"/>
</dbReference>
<dbReference type="RefSeq" id="WP_152380867.1">
    <property type="nucleotide sequence ID" value="NZ_CP045298.1"/>
</dbReference>